<reference evidence="5 6" key="1">
    <citation type="submission" date="2024-04" db="EMBL/GenBank/DDBJ databases">
        <title>Novel species of the genus Ideonella isolated from streams.</title>
        <authorList>
            <person name="Lu H."/>
        </authorList>
    </citation>
    <scope>NUCLEOTIDE SEQUENCE [LARGE SCALE GENOMIC DNA]</scope>
    <source>
        <strain evidence="5 6">BYS139W</strain>
    </source>
</reference>
<proteinExistence type="inferred from homology"/>
<evidence type="ECO:0000313" key="5">
    <source>
        <dbReference type="EMBL" id="MEK8025582.1"/>
    </source>
</evidence>
<dbReference type="PANTHER" id="PTHR39181">
    <property type="entry name" value="TYROSINE-PROTEIN PHOSPHATASE YWQE"/>
    <property type="match status" value="1"/>
</dbReference>
<keyword evidence="6" id="KW-1185">Reference proteome</keyword>
<protein>
    <recommendedName>
        <fullName evidence="2">protein-tyrosine-phosphatase</fullName>
        <ecNumber evidence="2">3.1.3.48</ecNumber>
    </recommendedName>
</protein>
<dbReference type="EC" id="3.1.3.48" evidence="2"/>
<dbReference type="RefSeq" id="WP_341373366.1">
    <property type="nucleotide sequence ID" value="NZ_JBBUTF010000005.1"/>
</dbReference>
<accession>A0ABU9B6S0</accession>
<name>A0ABU9B6S0_9BURK</name>
<dbReference type="InterPro" id="IPR016667">
    <property type="entry name" value="Caps_polysacc_synth_CpsB/CapC"/>
</dbReference>
<gene>
    <name evidence="5" type="ORF">AACH11_06370</name>
</gene>
<evidence type="ECO:0000256" key="2">
    <source>
        <dbReference type="ARBA" id="ARBA00013064"/>
    </source>
</evidence>
<sequence length="240" mass="26024">MIDIHCHLLPGIDDGPSTVEDAMALAKALADDGIQHVVCTPHVFPGRFENRRTGILDEFTRFQALLAQSGIPLKLSCAGEVRLTPESLDLLPLGELPFLGQVQGFNTMLLEMPDGQVPLGADRFVSHLIQHKILPVIVHPERNRGVMEDPQRLAPFIHMGCPVQVTAASLTGHFGAKAQETAQTLLDEGWVTVIASDAHNLQGRRPRMGAARDWLHHTYGAAAAYELTVAAPARICGMAL</sequence>
<evidence type="ECO:0000256" key="1">
    <source>
        <dbReference type="ARBA" id="ARBA00005750"/>
    </source>
</evidence>
<dbReference type="PANTHER" id="PTHR39181:SF1">
    <property type="entry name" value="TYROSINE-PROTEIN PHOSPHATASE YWQE"/>
    <property type="match status" value="1"/>
</dbReference>
<evidence type="ECO:0000256" key="3">
    <source>
        <dbReference type="ARBA" id="ARBA00022801"/>
    </source>
</evidence>
<comment type="caution">
    <text evidence="5">The sequence shown here is derived from an EMBL/GenBank/DDBJ whole genome shotgun (WGS) entry which is preliminary data.</text>
</comment>
<comment type="similarity">
    <text evidence="1">Belongs to the metallo-dependent hydrolases superfamily. CpsB/CapC family.</text>
</comment>
<organism evidence="5 6">
    <name type="scientific">Pseudaquabacterium rugosum</name>
    <dbReference type="NCBI Taxonomy" id="2984194"/>
    <lineage>
        <taxon>Bacteria</taxon>
        <taxon>Pseudomonadati</taxon>
        <taxon>Pseudomonadota</taxon>
        <taxon>Betaproteobacteria</taxon>
        <taxon>Burkholderiales</taxon>
        <taxon>Sphaerotilaceae</taxon>
        <taxon>Pseudaquabacterium</taxon>
    </lineage>
</organism>
<evidence type="ECO:0000256" key="4">
    <source>
        <dbReference type="ARBA" id="ARBA00051722"/>
    </source>
</evidence>
<evidence type="ECO:0000313" key="6">
    <source>
        <dbReference type="Proteomes" id="UP001368500"/>
    </source>
</evidence>
<dbReference type="Proteomes" id="UP001368500">
    <property type="component" value="Unassembled WGS sequence"/>
</dbReference>
<dbReference type="InterPro" id="IPR016195">
    <property type="entry name" value="Pol/histidinol_Pase-like"/>
</dbReference>
<dbReference type="Pfam" id="PF19567">
    <property type="entry name" value="CpsB_CapC"/>
    <property type="match status" value="1"/>
</dbReference>
<keyword evidence="3 5" id="KW-0378">Hydrolase</keyword>
<dbReference type="SUPFAM" id="SSF89550">
    <property type="entry name" value="PHP domain-like"/>
    <property type="match status" value="1"/>
</dbReference>
<dbReference type="PIRSF" id="PIRSF016557">
    <property type="entry name" value="Caps_synth_CpsB"/>
    <property type="match status" value="1"/>
</dbReference>
<dbReference type="EMBL" id="JBBUTF010000005">
    <property type="protein sequence ID" value="MEK8025582.1"/>
    <property type="molecule type" value="Genomic_DNA"/>
</dbReference>
<comment type="catalytic activity">
    <reaction evidence="4">
        <text>O-phospho-L-tyrosyl-[protein] + H2O = L-tyrosyl-[protein] + phosphate</text>
        <dbReference type="Rhea" id="RHEA:10684"/>
        <dbReference type="Rhea" id="RHEA-COMP:10136"/>
        <dbReference type="Rhea" id="RHEA-COMP:20101"/>
        <dbReference type="ChEBI" id="CHEBI:15377"/>
        <dbReference type="ChEBI" id="CHEBI:43474"/>
        <dbReference type="ChEBI" id="CHEBI:46858"/>
        <dbReference type="ChEBI" id="CHEBI:61978"/>
        <dbReference type="EC" id="3.1.3.48"/>
    </reaction>
</comment>
<dbReference type="GO" id="GO:0004725">
    <property type="term" value="F:protein tyrosine phosphatase activity"/>
    <property type="evidence" value="ECO:0007669"/>
    <property type="project" value="UniProtKB-EC"/>
</dbReference>
<dbReference type="Gene3D" id="3.20.20.140">
    <property type="entry name" value="Metal-dependent hydrolases"/>
    <property type="match status" value="1"/>
</dbReference>